<dbReference type="SUPFAM" id="SSF53850">
    <property type="entry name" value="Periplasmic binding protein-like II"/>
    <property type="match status" value="1"/>
</dbReference>
<dbReference type="RefSeq" id="WP_284322713.1">
    <property type="nucleotide sequence ID" value="NZ_BSOB01000053.1"/>
</dbReference>
<proteinExistence type="inferred from homology"/>
<organism evidence="6 7">
    <name type="scientific">Dyella acidisoli</name>
    <dbReference type="NCBI Taxonomy" id="1867834"/>
    <lineage>
        <taxon>Bacteria</taxon>
        <taxon>Pseudomonadati</taxon>
        <taxon>Pseudomonadota</taxon>
        <taxon>Gammaproteobacteria</taxon>
        <taxon>Lysobacterales</taxon>
        <taxon>Rhodanobacteraceae</taxon>
        <taxon>Dyella</taxon>
    </lineage>
</organism>
<dbReference type="Proteomes" id="UP001156670">
    <property type="component" value="Unassembled WGS sequence"/>
</dbReference>
<evidence type="ECO:0000313" key="6">
    <source>
        <dbReference type="EMBL" id="GLQ95026.1"/>
    </source>
</evidence>
<keyword evidence="2" id="KW-0805">Transcription regulation</keyword>
<dbReference type="InterPro" id="IPR000847">
    <property type="entry name" value="LysR_HTH_N"/>
</dbReference>
<comment type="caution">
    <text evidence="6">The sequence shown here is derived from an EMBL/GenBank/DDBJ whole genome shotgun (WGS) entry which is preliminary data.</text>
</comment>
<keyword evidence="3" id="KW-0238">DNA-binding</keyword>
<sequence length="307" mass="33226">MDNPDNLMDLYLLTLVVEAGGFSAAAQRAGTTKSRLSRRIIELEERLGAQLLHRNARRFSVTAVGEQVYRQALLIREAAAAAEAAAREAKGSPGGHVRVQADSRLLPLLEGMLEGFSRQRPNTRISATQSDSGIDALLEQQADVVLSMGNALPDSADIVARALGSVHHVLVASPRLLAQTDRPEHPDLIPDQHYLSHAVATPSRQQTSASRRRASPRFTSNNVSTLLAAAKAGMGYARLPLYLCHADLQEGGLRTVFESHNPPPLPLHALTLQERAMSQAAVSFVQFARRHLALAQPPGITPVDKFD</sequence>
<keyword evidence="4" id="KW-0804">Transcription</keyword>
<reference evidence="7" key="1">
    <citation type="journal article" date="2019" name="Int. J. Syst. Evol. Microbiol.">
        <title>The Global Catalogue of Microorganisms (GCM) 10K type strain sequencing project: providing services to taxonomists for standard genome sequencing and annotation.</title>
        <authorList>
            <consortium name="The Broad Institute Genomics Platform"/>
            <consortium name="The Broad Institute Genome Sequencing Center for Infectious Disease"/>
            <person name="Wu L."/>
            <person name="Ma J."/>
        </authorList>
    </citation>
    <scope>NUCLEOTIDE SEQUENCE [LARGE SCALE GENOMIC DNA]</scope>
    <source>
        <strain evidence="7">NBRC 111980</strain>
    </source>
</reference>
<dbReference type="Pfam" id="PF03466">
    <property type="entry name" value="LysR_substrate"/>
    <property type="match status" value="1"/>
</dbReference>
<evidence type="ECO:0000259" key="5">
    <source>
        <dbReference type="PROSITE" id="PS50931"/>
    </source>
</evidence>
<dbReference type="Gene3D" id="3.40.190.290">
    <property type="match status" value="1"/>
</dbReference>
<evidence type="ECO:0000256" key="3">
    <source>
        <dbReference type="ARBA" id="ARBA00023125"/>
    </source>
</evidence>
<dbReference type="PANTHER" id="PTHR30537">
    <property type="entry name" value="HTH-TYPE TRANSCRIPTIONAL REGULATOR"/>
    <property type="match status" value="1"/>
</dbReference>
<evidence type="ECO:0000256" key="2">
    <source>
        <dbReference type="ARBA" id="ARBA00023015"/>
    </source>
</evidence>
<dbReference type="InterPro" id="IPR058163">
    <property type="entry name" value="LysR-type_TF_proteobact-type"/>
</dbReference>
<name>A0ABQ5XU67_9GAMM</name>
<dbReference type="SUPFAM" id="SSF46785">
    <property type="entry name" value="Winged helix' DNA-binding domain"/>
    <property type="match status" value="1"/>
</dbReference>
<dbReference type="InterPro" id="IPR036390">
    <property type="entry name" value="WH_DNA-bd_sf"/>
</dbReference>
<dbReference type="InterPro" id="IPR005119">
    <property type="entry name" value="LysR_subst-bd"/>
</dbReference>
<dbReference type="Pfam" id="PF00126">
    <property type="entry name" value="HTH_1"/>
    <property type="match status" value="1"/>
</dbReference>
<dbReference type="PROSITE" id="PS50931">
    <property type="entry name" value="HTH_LYSR"/>
    <property type="match status" value="1"/>
</dbReference>
<dbReference type="Gene3D" id="1.10.10.10">
    <property type="entry name" value="Winged helix-like DNA-binding domain superfamily/Winged helix DNA-binding domain"/>
    <property type="match status" value="1"/>
</dbReference>
<protein>
    <submittedName>
        <fullName evidence="6">LysR family transcriptional regulator</fullName>
    </submittedName>
</protein>
<dbReference type="PANTHER" id="PTHR30537:SF31">
    <property type="entry name" value="TRANSCRIPTIONAL REGULATOR, LYSR FAMILY"/>
    <property type="match status" value="1"/>
</dbReference>
<feature type="domain" description="HTH lysR-type" evidence="5">
    <location>
        <begin position="5"/>
        <end position="62"/>
    </location>
</feature>
<comment type="similarity">
    <text evidence="1">Belongs to the LysR transcriptional regulatory family.</text>
</comment>
<dbReference type="InterPro" id="IPR036388">
    <property type="entry name" value="WH-like_DNA-bd_sf"/>
</dbReference>
<gene>
    <name evidence="6" type="ORF">GCM10007901_39790</name>
</gene>
<evidence type="ECO:0000313" key="7">
    <source>
        <dbReference type="Proteomes" id="UP001156670"/>
    </source>
</evidence>
<accession>A0ABQ5XU67</accession>
<evidence type="ECO:0000256" key="1">
    <source>
        <dbReference type="ARBA" id="ARBA00009437"/>
    </source>
</evidence>
<keyword evidence="7" id="KW-1185">Reference proteome</keyword>
<dbReference type="EMBL" id="BSOB01000053">
    <property type="protein sequence ID" value="GLQ95026.1"/>
    <property type="molecule type" value="Genomic_DNA"/>
</dbReference>
<evidence type="ECO:0000256" key="4">
    <source>
        <dbReference type="ARBA" id="ARBA00023163"/>
    </source>
</evidence>